<dbReference type="AlphaFoldDB" id="A0A239PT75"/>
<evidence type="ECO:0000256" key="3">
    <source>
        <dbReference type="ARBA" id="ARBA00023098"/>
    </source>
</evidence>
<feature type="short sequence motif" description="GXSXG" evidence="4">
    <location>
        <begin position="43"/>
        <end position="47"/>
    </location>
</feature>
<feature type="domain" description="PNPLA" evidence="5">
    <location>
        <begin position="11"/>
        <end position="211"/>
    </location>
</feature>
<dbReference type="Pfam" id="PF01734">
    <property type="entry name" value="Patatin"/>
    <property type="match status" value="1"/>
</dbReference>
<dbReference type="Gene3D" id="3.40.1090.10">
    <property type="entry name" value="Cytosolic phospholipase A2 catalytic domain"/>
    <property type="match status" value="2"/>
</dbReference>
<protein>
    <submittedName>
        <fullName evidence="6">NTE family protein</fullName>
    </submittedName>
</protein>
<dbReference type="EMBL" id="FZQA01000003">
    <property type="protein sequence ID" value="SNT73360.1"/>
    <property type="molecule type" value="Genomic_DNA"/>
</dbReference>
<keyword evidence="1 4" id="KW-0378">Hydrolase</keyword>
<keyword evidence="7" id="KW-1185">Reference proteome</keyword>
<keyword evidence="2 4" id="KW-0442">Lipid degradation</keyword>
<dbReference type="PANTHER" id="PTHR14226:SF78">
    <property type="entry name" value="SLR0060 PROTEIN"/>
    <property type="match status" value="1"/>
</dbReference>
<dbReference type="GO" id="GO:0016042">
    <property type="term" value="P:lipid catabolic process"/>
    <property type="evidence" value="ECO:0007669"/>
    <property type="project" value="UniProtKB-UniRule"/>
</dbReference>
<dbReference type="InterPro" id="IPR016035">
    <property type="entry name" value="Acyl_Trfase/lysoPLipase"/>
</dbReference>
<dbReference type="OrthoDB" id="9807112at2"/>
<feature type="active site" description="Nucleophile" evidence="4">
    <location>
        <position position="45"/>
    </location>
</feature>
<dbReference type="InterPro" id="IPR002641">
    <property type="entry name" value="PNPLA_dom"/>
</dbReference>
<dbReference type="PROSITE" id="PS51635">
    <property type="entry name" value="PNPLA"/>
    <property type="match status" value="1"/>
</dbReference>
<feature type="short sequence motif" description="DGA/G" evidence="4">
    <location>
        <begin position="198"/>
        <end position="200"/>
    </location>
</feature>
<accession>A0A239PT75</accession>
<dbReference type="RefSeq" id="WP_089412226.1">
    <property type="nucleotide sequence ID" value="NZ_FZQA01000003.1"/>
</dbReference>
<dbReference type="GO" id="GO:0016787">
    <property type="term" value="F:hydrolase activity"/>
    <property type="evidence" value="ECO:0007669"/>
    <property type="project" value="UniProtKB-UniRule"/>
</dbReference>
<organism evidence="6 7">
    <name type="scientific">Amphiplicatus metriothermophilus</name>
    <dbReference type="NCBI Taxonomy" id="1519374"/>
    <lineage>
        <taxon>Bacteria</taxon>
        <taxon>Pseudomonadati</taxon>
        <taxon>Pseudomonadota</taxon>
        <taxon>Alphaproteobacteria</taxon>
        <taxon>Parvularculales</taxon>
        <taxon>Parvularculaceae</taxon>
        <taxon>Amphiplicatus</taxon>
    </lineage>
</organism>
<evidence type="ECO:0000313" key="7">
    <source>
        <dbReference type="Proteomes" id="UP000198346"/>
    </source>
</evidence>
<name>A0A239PT75_9PROT</name>
<evidence type="ECO:0000256" key="2">
    <source>
        <dbReference type="ARBA" id="ARBA00022963"/>
    </source>
</evidence>
<evidence type="ECO:0000256" key="4">
    <source>
        <dbReference type="PROSITE-ProRule" id="PRU01161"/>
    </source>
</evidence>
<evidence type="ECO:0000259" key="5">
    <source>
        <dbReference type="PROSITE" id="PS51635"/>
    </source>
</evidence>
<dbReference type="InterPro" id="IPR050301">
    <property type="entry name" value="NTE"/>
</dbReference>
<sequence length="350" mass="39280">MAEDPAKPVNLALQGGGAHGAIAWGVLDRLLEDGRLEIDSISGSSAGAVNAVALAYGYHRGGRDGARETLGALWRAISDKGRVFSPVRRTPWETATGAYNLDNSLSYRLFDIFTRIFSPYQFNPFGFNPLKDVLAETIDFESLRECRRAKLFLAATNVRTGKIRIFRTEEISLDVVLASACLPFLFKAVEIDGEHYWDGGYMGNPALFPFFYEAGTSDIIIVHVNPLEREGPPMTAPEILNRINEISFNSSLLRELRAINFVHRLLDDGWIKDEYRDRLRDIRIHSVRCDRSVSDLSVASKFNVEWAFLTELKERGRRIAEAWLEENFDLVGARSSVDIRAMFDGGPSAR</sequence>
<dbReference type="PANTHER" id="PTHR14226">
    <property type="entry name" value="NEUROPATHY TARGET ESTERASE/SWISS CHEESE D.MELANOGASTER"/>
    <property type="match status" value="1"/>
</dbReference>
<feature type="short sequence motif" description="GXGXXG" evidence="4">
    <location>
        <begin position="15"/>
        <end position="20"/>
    </location>
</feature>
<keyword evidence="3 4" id="KW-0443">Lipid metabolism</keyword>
<evidence type="ECO:0000256" key="1">
    <source>
        <dbReference type="ARBA" id="ARBA00022801"/>
    </source>
</evidence>
<gene>
    <name evidence="6" type="ORF">SAMN06297382_1759</name>
</gene>
<reference evidence="6 7" key="1">
    <citation type="submission" date="2017-07" db="EMBL/GenBank/DDBJ databases">
        <authorList>
            <person name="Sun Z.S."/>
            <person name="Albrecht U."/>
            <person name="Echele G."/>
            <person name="Lee C.C."/>
        </authorList>
    </citation>
    <scope>NUCLEOTIDE SEQUENCE [LARGE SCALE GENOMIC DNA]</scope>
    <source>
        <strain evidence="6 7">CGMCC 1.12710</strain>
    </source>
</reference>
<proteinExistence type="predicted"/>
<evidence type="ECO:0000313" key="6">
    <source>
        <dbReference type="EMBL" id="SNT73360.1"/>
    </source>
</evidence>
<feature type="active site" description="Proton acceptor" evidence="4">
    <location>
        <position position="198"/>
    </location>
</feature>
<dbReference type="Proteomes" id="UP000198346">
    <property type="component" value="Unassembled WGS sequence"/>
</dbReference>
<dbReference type="SUPFAM" id="SSF52151">
    <property type="entry name" value="FabD/lysophospholipase-like"/>
    <property type="match status" value="1"/>
</dbReference>